<evidence type="ECO:0000313" key="2">
    <source>
        <dbReference type="EMBL" id="CAK7941267.1"/>
    </source>
</evidence>
<accession>A0AAV1V6H8</accession>
<protein>
    <submittedName>
        <fullName evidence="2">Uncharacterized protein</fullName>
    </submittedName>
</protein>
<proteinExistence type="predicted"/>
<organism evidence="2 3">
    <name type="scientific">Peronospora matthiolae</name>
    <dbReference type="NCBI Taxonomy" id="2874970"/>
    <lineage>
        <taxon>Eukaryota</taxon>
        <taxon>Sar</taxon>
        <taxon>Stramenopiles</taxon>
        <taxon>Oomycota</taxon>
        <taxon>Peronosporomycetes</taxon>
        <taxon>Peronosporales</taxon>
        <taxon>Peronosporaceae</taxon>
        <taxon>Peronospora</taxon>
    </lineage>
</organism>
<dbReference type="EMBL" id="CAKLBY020000264">
    <property type="protein sequence ID" value="CAK7941267.1"/>
    <property type="molecule type" value="Genomic_DNA"/>
</dbReference>
<dbReference type="Proteomes" id="UP001162060">
    <property type="component" value="Unassembled WGS sequence"/>
</dbReference>
<dbReference type="EMBL" id="CAKLBY020000003">
    <property type="protein sequence ID" value="CAK7893074.1"/>
    <property type="molecule type" value="Genomic_DNA"/>
</dbReference>
<evidence type="ECO:0000313" key="3">
    <source>
        <dbReference type="Proteomes" id="UP001162060"/>
    </source>
</evidence>
<reference evidence="2" key="1">
    <citation type="submission" date="2024-01" db="EMBL/GenBank/DDBJ databases">
        <authorList>
            <person name="Webb A."/>
        </authorList>
    </citation>
    <scope>NUCLEOTIDE SEQUENCE</scope>
    <source>
        <strain evidence="2">Pm1</strain>
    </source>
</reference>
<sequence>MRFDISNAVAWVDARTETTTRWTQAPRCGTRDPGHACELKGKEHRQTLGGGRFKTPDVGWITPNDAHGAPIWLFTGSQSS</sequence>
<dbReference type="AlphaFoldDB" id="A0AAV1V6H8"/>
<name>A0AAV1V6H8_9STRA</name>
<gene>
    <name evidence="2" type="ORF">PM001_LOCUS26417</name>
    <name evidence="1" type="ORF">PM001_LOCUS529</name>
</gene>
<comment type="caution">
    <text evidence="2">The sequence shown here is derived from an EMBL/GenBank/DDBJ whole genome shotgun (WGS) entry which is preliminary data.</text>
</comment>
<evidence type="ECO:0000313" key="1">
    <source>
        <dbReference type="EMBL" id="CAK7893074.1"/>
    </source>
</evidence>